<feature type="chain" id="PRO_5020218743" evidence="2">
    <location>
        <begin position="20"/>
        <end position="172"/>
    </location>
</feature>
<evidence type="ECO:0000313" key="5">
    <source>
        <dbReference type="Proteomes" id="UP000293874"/>
    </source>
</evidence>
<keyword evidence="2" id="KW-0732">Signal</keyword>
<feature type="signal peptide" evidence="2">
    <location>
        <begin position="1"/>
        <end position="19"/>
    </location>
</feature>
<dbReference type="AlphaFoldDB" id="A0A4Q7N1D8"/>
<dbReference type="PROSITE" id="PS51257">
    <property type="entry name" value="PROKAR_LIPOPROTEIN"/>
    <property type="match status" value="1"/>
</dbReference>
<dbReference type="PANTHER" id="PTHR35535:SF1">
    <property type="entry name" value="HEAT SHOCK PROTEIN HSLJ"/>
    <property type="match status" value="1"/>
</dbReference>
<gene>
    <name evidence="4" type="ORF">EV199_0857</name>
</gene>
<dbReference type="PANTHER" id="PTHR35535">
    <property type="entry name" value="HEAT SHOCK PROTEIN HSLJ"/>
    <property type="match status" value="1"/>
</dbReference>
<dbReference type="InterPro" id="IPR053147">
    <property type="entry name" value="Hsp_HslJ-like"/>
</dbReference>
<feature type="domain" description="DUF306" evidence="3">
    <location>
        <begin position="57"/>
        <end position="166"/>
    </location>
</feature>
<sequence>MKKTILPAFISFCVVAAFSCNNQSQTTEPGTDTAKVDNTTTAPAPSSAPLASTDSTGLKEKYWKLTEINGKAVKVDSTFMKEPHVIFKTDQNQVNGNGGCNGFGGQYELKAPNRIKIDRLVSTQMACPALDIENQFTKALTEADNYYVNGDTLVINKARMAPLARFVAVYMK</sequence>
<comment type="caution">
    <text evidence="4">The sequence shown here is derived from an EMBL/GenBank/DDBJ whole genome shotgun (WGS) entry which is preliminary data.</text>
</comment>
<feature type="region of interest" description="Disordered" evidence="1">
    <location>
        <begin position="23"/>
        <end position="54"/>
    </location>
</feature>
<dbReference type="Pfam" id="PF03724">
    <property type="entry name" value="META"/>
    <property type="match status" value="1"/>
</dbReference>
<evidence type="ECO:0000256" key="2">
    <source>
        <dbReference type="SAM" id="SignalP"/>
    </source>
</evidence>
<evidence type="ECO:0000313" key="4">
    <source>
        <dbReference type="EMBL" id="RZS75002.1"/>
    </source>
</evidence>
<dbReference type="InterPro" id="IPR038670">
    <property type="entry name" value="HslJ-like_sf"/>
</dbReference>
<proteinExistence type="predicted"/>
<feature type="compositionally biased region" description="Low complexity" evidence="1">
    <location>
        <begin position="39"/>
        <end position="54"/>
    </location>
</feature>
<keyword evidence="4" id="KW-0346">Stress response</keyword>
<dbReference type="Gene3D" id="2.40.128.270">
    <property type="match status" value="1"/>
</dbReference>
<reference evidence="4 5" key="1">
    <citation type="submission" date="2019-02" db="EMBL/GenBank/DDBJ databases">
        <title>Genomic Encyclopedia of Type Strains, Phase IV (KMG-IV): sequencing the most valuable type-strain genomes for metagenomic binning, comparative biology and taxonomic classification.</title>
        <authorList>
            <person name="Goeker M."/>
        </authorList>
    </citation>
    <scope>NUCLEOTIDE SEQUENCE [LARGE SCALE GENOMIC DNA]</scope>
    <source>
        <strain evidence="4 5">DSM 18116</strain>
    </source>
</reference>
<dbReference type="InterPro" id="IPR005184">
    <property type="entry name" value="DUF306_Meta_HslJ"/>
</dbReference>
<dbReference type="OrthoDB" id="5348860at2"/>
<evidence type="ECO:0000259" key="3">
    <source>
        <dbReference type="Pfam" id="PF03724"/>
    </source>
</evidence>
<dbReference type="Proteomes" id="UP000293874">
    <property type="component" value="Unassembled WGS sequence"/>
</dbReference>
<name>A0A4Q7N1D8_9BACT</name>
<keyword evidence="5" id="KW-1185">Reference proteome</keyword>
<accession>A0A4Q7N1D8</accession>
<dbReference type="EMBL" id="SGXA01000001">
    <property type="protein sequence ID" value="RZS75002.1"/>
    <property type="molecule type" value="Genomic_DNA"/>
</dbReference>
<protein>
    <submittedName>
        <fullName evidence="4">Heat shock protein HslJ</fullName>
    </submittedName>
</protein>
<evidence type="ECO:0000256" key="1">
    <source>
        <dbReference type="SAM" id="MobiDB-lite"/>
    </source>
</evidence>
<organism evidence="4 5">
    <name type="scientific">Pseudobacter ginsenosidimutans</name>
    <dbReference type="NCBI Taxonomy" id="661488"/>
    <lineage>
        <taxon>Bacteria</taxon>
        <taxon>Pseudomonadati</taxon>
        <taxon>Bacteroidota</taxon>
        <taxon>Chitinophagia</taxon>
        <taxon>Chitinophagales</taxon>
        <taxon>Chitinophagaceae</taxon>
        <taxon>Pseudobacter</taxon>
    </lineage>
</organism>
<dbReference type="RefSeq" id="WP_130539415.1">
    <property type="nucleotide sequence ID" value="NZ_CP042431.1"/>
</dbReference>